<dbReference type="SUPFAM" id="SSF56281">
    <property type="entry name" value="Metallo-hydrolase/oxidoreductase"/>
    <property type="match status" value="1"/>
</dbReference>
<organism evidence="3 4">
    <name type="scientific">Mucilaginibacter gossypiicola</name>
    <dbReference type="NCBI Taxonomy" id="551995"/>
    <lineage>
        <taxon>Bacteria</taxon>
        <taxon>Pseudomonadati</taxon>
        <taxon>Bacteroidota</taxon>
        <taxon>Sphingobacteriia</taxon>
        <taxon>Sphingobacteriales</taxon>
        <taxon>Sphingobacteriaceae</taxon>
        <taxon>Mucilaginibacter</taxon>
    </lineage>
</organism>
<proteinExistence type="inferred from homology"/>
<dbReference type="OrthoDB" id="9769598at2"/>
<dbReference type="STRING" id="551995.SAMN05192574_105397"/>
<evidence type="ECO:0000313" key="4">
    <source>
        <dbReference type="Proteomes" id="UP000198942"/>
    </source>
</evidence>
<dbReference type="RefSeq" id="WP_091212263.1">
    <property type="nucleotide sequence ID" value="NZ_FOCL01000005.1"/>
</dbReference>
<protein>
    <submittedName>
        <fullName evidence="3">Glyoxylase, beta-lactamase superfamily II</fullName>
    </submittedName>
</protein>
<name>A0A1H8M5F1_9SPHI</name>
<evidence type="ECO:0000256" key="1">
    <source>
        <dbReference type="ARBA" id="ARBA00005250"/>
    </source>
</evidence>
<keyword evidence="4" id="KW-1185">Reference proteome</keyword>
<dbReference type="PROSITE" id="PS51318">
    <property type="entry name" value="TAT"/>
    <property type="match status" value="1"/>
</dbReference>
<evidence type="ECO:0000313" key="3">
    <source>
        <dbReference type="EMBL" id="SEO12551.1"/>
    </source>
</evidence>
<dbReference type="Pfam" id="PF00753">
    <property type="entry name" value="Lactamase_B"/>
    <property type="match status" value="1"/>
</dbReference>
<dbReference type="GO" id="GO:0017001">
    <property type="term" value="P:antibiotic catabolic process"/>
    <property type="evidence" value="ECO:0007669"/>
    <property type="project" value="UniProtKB-ARBA"/>
</dbReference>
<dbReference type="SMART" id="SM00849">
    <property type="entry name" value="Lactamase_B"/>
    <property type="match status" value="1"/>
</dbReference>
<dbReference type="InterPro" id="IPR036866">
    <property type="entry name" value="RibonucZ/Hydroxyglut_hydro"/>
</dbReference>
<dbReference type="AlphaFoldDB" id="A0A1H8M5F1"/>
<dbReference type="Gene3D" id="3.60.15.10">
    <property type="entry name" value="Ribonuclease Z/Hydroxyacylglutathione hydrolase-like"/>
    <property type="match status" value="1"/>
</dbReference>
<dbReference type="EMBL" id="FOCL01000005">
    <property type="protein sequence ID" value="SEO12551.1"/>
    <property type="molecule type" value="Genomic_DNA"/>
</dbReference>
<dbReference type="InterPro" id="IPR006311">
    <property type="entry name" value="TAT_signal"/>
</dbReference>
<dbReference type="InterPro" id="IPR050855">
    <property type="entry name" value="NDM-1-like"/>
</dbReference>
<dbReference type="CDD" id="cd16282">
    <property type="entry name" value="metallo-hydrolase-like_MBL-fold"/>
    <property type="match status" value="1"/>
</dbReference>
<gene>
    <name evidence="3" type="ORF">SAMN05192574_105397</name>
</gene>
<dbReference type="PANTHER" id="PTHR42951:SF4">
    <property type="entry name" value="ACYL-COENZYME A THIOESTERASE MBLAC2"/>
    <property type="match status" value="1"/>
</dbReference>
<sequence length="320" mass="34738">MNAQQSNTISRRRFLGTAGFLATGLWLAPKNLFAFQEATSPVVTIINAAKTAKVTVTPLRKNISMLEGSGGNIAVLNGPEGKLMVDGGIGVSKANVLEALNSISANPVKFLINTHWHFDHTFGNEWLHGEGATIVAQDVTKKHLESTVRVDDWNYTFPPMPKAALPTMVYSKEHKMNFNGEAIHISTYKPSHTDGDSSVHFANADILHVADTFWNGYFPFVDYSTGGSIDGMIAASKQNIARAGKDTIVIPGHGPLGNKADLMEFHEMLVTVREKVASLKQAGKSLDEIIAAKPTEKYDAKYGGFVISGKMFTNLVYKGV</sequence>
<evidence type="ECO:0000259" key="2">
    <source>
        <dbReference type="SMART" id="SM00849"/>
    </source>
</evidence>
<reference evidence="4" key="1">
    <citation type="submission" date="2016-10" db="EMBL/GenBank/DDBJ databases">
        <authorList>
            <person name="Varghese N."/>
            <person name="Submissions S."/>
        </authorList>
    </citation>
    <scope>NUCLEOTIDE SEQUENCE [LARGE SCALE GENOMIC DNA]</scope>
    <source>
        <strain evidence="4">Gh-48</strain>
    </source>
</reference>
<comment type="similarity">
    <text evidence="1">Belongs to the metallo-beta-lactamase superfamily. Class-B beta-lactamase family.</text>
</comment>
<dbReference type="InterPro" id="IPR001279">
    <property type="entry name" value="Metallo-B-lactamas"/>
</dbReference>
<dbReference type="PANTHER" id="PTHR42951">
    <property type="entry name" value="METALLO-BETA-LACTAMASE DOMAIN-CONTAINING"/>
    <property type="match status" value="1"/>
</dbReference>
<accession>A0A1H8M5F1</accession>
<dbReference type="Proteomes" id="UP000198942">
    <property type="component" value="Unassembled WGS sequence"/>
</dbReference>
<feature type="domain" description="Metallo-beta-lactamase" evidence="2">
    <location>
        <begin position="70"/>
        <end position="253"/>
    </location>
</feature>